<dbReference type="InterPro" id="IPR000792">
    <property type="entry name" value="Tscrpt_reg_LuxR_C"/>
</dbReference>
<dbReference type="Pfam" id="PF00072">
    <property type="entry name" value="Response_reg"/>
    <property type="match status" value="1"/>
</dbReference>
<dbReference type="InterPro" id="IPR016032">
    <property type="entry name" value="Sig_transdc_resp-reg_C-effctor"/>
</dbReference>
<accession>Q98P04</accession>
<dbReference type="eggNOG" id="COG2197">
    <property type="taxonomic scope" value="Bacteria"/>
</dbReference>
<name>Q98P04_RHILO</name>
<dbReference type="PRINTS" id="PR00038">
    <property type="entry name" value="HTHLUXR"/>
</dbReference>
<sequence>MIGTIRIAIVDDHPLFREGVTRSLSEIGGFEIVGEGATAQDAERIASTVQPDILLLDISMPGGGLSAVASILAVHPAQKIVMLTVSETNADVTTALNAGVQGYILKGVGSRALAEILRNVAAGESYLSPMLSARLLSDLQSPQSANGVADRLRQLTERQTEILRLVAEGLSNKEVALRLELQEKTVKHHMTGVLSKLNVRNRTEAALMMRDRERNPRSKAQKRVPSIGAS</sequence>
<dbReference type="InterPro" id="IPR001789">
    <property type="entry name" value="Sig_transdc_resp-reg_receiver"/>
</dbReference>
<dbReference type="KEGG" id="mlo:mlr9663"/>
<dbReference type="GO" id="GO:0003677">
    <property type="term" value="F:DNA binding"/>
    <property type="evidence" value="ECO:0007669"/>
    <property type="project" value="UniProtKB-KW"/>
</dbReference>
<dbReference type="GO" id="GO:0006355">
    <property type="term" value="P:regulation of DNA-templated transcription"/>
    <property type="evidence" value="ECO:0007669"/>
    <property type="project" value="InterPro"/>
</dbReference>
<dbReference type="SUPFAM" id="SSF52172">
    <property type="entry name" value="CheY-like"/>
    <property type="match status" value="1"/>
</dbReference>
<evidence type="ECO:0000256" key="4">
    <source>
        <dbReference type="ARBA" id="ARBA00023163"/>
    </source>
</evidence>
<dbReference type="CDD" id="cd17535">
    <property type="entry name" value="REC_NarL-like"/>
    <property type="match status" value="1"/>
</dbReference>
<dbReference type="Gene3D" id="3.40.50.2300">
    <property type="match status" value="1"/>
</dbReference>
<evidence type="ECO:0000259" key="8">
    <source>
        <dbReference type="PROSITE" id="PS50110"/>
    </source>
</evidence>
<geneLocation type="plasmid" evidence="9 10">
    <name>pMLb</name>
</geneLocation>
<dbReference type="InterPro" id="IPR039420">
    <property type="entry name" value="WalR-like"/>
</dbReference>
<dbReference type="InterPro" id="IPR011006">
    <property type="entry name" value="CheY-like_superfamily"/>
</dbReference>
<feature type="modified residue" description="4-aspartylphosphate" evidence="5">
    <location>
        <position position="57"/>
    </location>
</feature>
<evidence type="ECO:0000256" key="2">
    <source>
        <dbReference type="ARBA" id="ARBA00023015"/>
    </source>
</evidence>
<feature type="domain" description="HTH luxR-type" evidence="7">
    <location>
        <begin position="148"/>
        <end position="213"/>
    </location>
</feature>
<dbReference type="Proteomes" id="UP000000552">
    <property type="component" value="Plasmid pMLb"/>
</dbReference>
<dbReference type="InterPro" id="IPR058245">
    <property type="entry name" value="NreC/VraR/RcsB-like_REC"/>
</dbReference>
<dbReference type="SMART" id="SM00421">
    <property type="entry name" value="HTH_LUXR"/>
    <property type="match status" value="1"/>
</dbReference>
<dbReference type="PANTHER" id="PTHR43214:SF41">
    <property type="entry name" value="NITRATE_NITRITE RESPONSE REGULATOR PROTEIN NARP"/>
    <property type="match status" value="1"/>
</dbReference>
<evidence type="ECO:0000256" key="6">
    <source>
        <dbReference type="SAM" id="MobiDB-lite"/>
    </source>
</evidence>
<dbReference type="SUPFAM" id="SSF46894">
    <property type="entry name" value="C-terminal effector domain of the bipartite response regulators"/>
    <property type="match status" value="1"/>
</dbReference>
<dbReference type="RefSeq" id="WP_010916125.1">
    <property type="nucleotide sequence ID" value="NC_002682.1"/>
</dbReference>
<evidence type="ECO:0000313" key="9">
    <source>
        <dbReference type="EMBL" id="BAB54851.1"/>
    </source>
</evidence>
<protein>
    <submittedName>
        <fullName evidence="9">Two-component response regulator</fullName>
    </submittedName>
</protein>
<dbReference type="CDD" id="cd06170">
    <property type="entry name" value="LuxR_C_like"/>
    <property type="match status" value="1"/>
</dbReference>
<keyword evidence="2" id="KW-0805">Transcription regulation</keyword>
<dbReference type="AlphaFoldDB" id="Q98P04"/>
<keyword evidence="9" id="KW-0614">Plasmid</keyword>
<dbReference type="SMART" id="SM00448">
    <property type="entry name" value="REC"/>
    <property type="match status" value="1"/>
</dbReference>
<evidence type="ECO:0000256" key="5">
    <source>
        <dbReference type="PROSITE-ProRule" id="PRU00169"/>
    </source>
</evidence>
<evidence type="ECO:0000259" key="7">
    <source>
        <dbReference type="PROSITE" id="PS50043"/>
    </source>
</evidence>
<reference evidence="9 10" key="1">
    <citation type="journal article" date="2000" name="DNA Res.">
        <title>Complete genome structure of the nitrogen-fixing symbiotic bacterium Mesorhizobium loti.</title>
        <authorList>
            <person name="Kaneko T."/>
            <person name="Nakamura Y."/>
            <person name="Sato S."/>
            <person name="Asamizu E."/>
            <person name="Kato T."/>
            <person name="Sasamoto S."/>
            <person name="Watanabe A."/>
            <person name="Idesawa K."/>
            <person name="Ishikawa A."/>
            <person name="Kawashima K."/>
            <person name="Kimura T."/>
            <person name="Kishida Y."/>
            <person name="Kiyokawa C."/>
            <person name="Kohara M."/>
            <person name="Matsumoto M."/>
            <person name="Matsuno A."/>
            <person name="Mochizuki Y."/>
            <person name="Nakayama S."/>
            <person name="Nakazaki N."/>
            <person name="Shimpo S."/>
            <person name="Sugimoto M."/>
            <person name="Takeuchi C."/>
            <person name="Yamada M."/>
            <person name="Tabata S."/>
        </authorList>
    </citation>
    <scope>NUCLEOTIDE SEQUENCE [LARGE SCALE GENOMIC DNA]</scope>
    <source>
        <strain evidence="10">LMG 29417 / CECT 9101 / MAFF 303099</strain>
        <plasmid evidence="9 10">pMLb</plasmid>
    </source>
</reference>
<dbReference type="HOGENOM" id="CLU_000445_90_8_5"/>
<dbReference type="Pfam" id="PF00196">
    <property type="entry name" value="GerE"/>
    <property type="match status" value="1"/>
</dbReference>
<evidence type="ECO:0000256" key="1">
    <source>
        <dbReference type="ARBA" id="ARBA00022553"/>
    </source>
</evidence>
<organism evidence="9 10">
    <name type="scientific">Mesorhizobium japonicum (strain LMG 29417 / CECT 9101 / MAFF 303099)</name>
    <name type="common">Mesorhizobium loti (strain MAFF 303099)</name>
    <dbReference type="NCBI Taxonomy" id="266835"/>
    <lineage>
        <taxon>Bacteria</taxon>
        <taxon>Pseudomonadati</taxon>
        <taxon>Pseudomonadota</taxon>
        <taxon>Alphaproteobacteria</taxon>
        <taxon>Hyphomicrobiales</taxon>
        <taxon>Phyllobacteriaceae</taxon>
        <taxon>Mesorhizobium</taxon>
    </lineage>
</organism>
<dbReference type="PANTHER" id="PTHR43214">
    <property type="entry name" value="TWO-COMPONENT RESPONSE REGULATOR"/>
    <property type="match status" value="1"/>
</dbReference>
<dbReference type="PROSITE" id="PS50110">
    <property type="entry name" value="RESPONSE_REGULATORY"/>
    <property type="match status" value="1"/>
</dbReference>
<evidence type="ECO:0000256" key="3">
    <source>
        <dbReference type="ARBA" id="ARBA00023125"/>
    </source>
</evidence>
<keyword evidence="3" id="KW-0238">DNA-binding</keyword>
<dbReference type="GO" id="GO:0000160">
    <property type="term" value="P:phosphorelay signal transduction system"/>
    <property type="evidence" value="ECO:0007669"/>
    <property type="project" value="InterPro"/>
</dbReference>
<dbReference type="PROSITE" id="PS50043">
    <property type="entry name" value="HTH_LUXR_2"/>
    <property type="match status" value="1"/>
</dbReference>
<gene>
    <name evidence="9" type="ordered locus">mlr9663</name>
</gene>
<keyword evidence="4" id="KW-0804">Transcription</keyword>
<feature type="region of interest" description="Disordered" evidence="6">
    <location>
        <begin position="208"/>
        <end position="230"/>
    </location>
</feature>
<keyword evidence="1 5" id="KW-0597">Phosphoprotein</keyword>
<evidence type="ECO:0000313" key="10">
    <source>
        <dbReference type="Proteomes" id="UP000000552"/>
    </source>
</evidence>
<proteinExistence type="predicted"/>
<feature type="domain" description="Response regulatory" evidence="8">
    <location>
        <begin position="6"/>
        <end position="121"/>
    </location>
</feature>
<dbReference type="EMBL" id="AP003017">
    <property type="protein sequence ID" value="BAB54851.1"/>
    <property type="molecule type" value="Genomic_DNA"/>
</dbReference>